<feature type="non-terminal residue" evidence="1">
    <location>
        <position position="1"/>
    </location>
</feature>
<evidence type="ECO:0000313" key="1">
    <source>
        <dbReference type="EMBL" id="SVA59650.1"/>
    </source>
</evidence>
<reference evidence="1" key="1">
    <citation type="submission" date="2018-05" db="EMBL/GenBank/DDBJ databases">
        <authorList>
            <person name="Lanie J.A."/>
            <person name="Ng W.-L."/>
            <person name="Kazmierczak K.M."/>
            <person name="Andrzejewski T.M."/>
            <person name="Davidsen T.M."/>
            <person name="Wayne K.J."/>
            <person name="Tettelin H."/>
            <person name="Glass J.I."/>
            <person name="Rusch D."/>
            <person name="Podicherti R."/>
            <person name="Tsui H.-C.T."/>
            <person name="Winkler M.E."/>
        </authorList>
    </citation>
    <scope>NUCLEOTIDE SEQUENCE</scope>
</reference>
<gene>
    <name evidence="1" type="ORF">METZ01_LOCUS112504</name>
</gene>
<protein>
    <submittedName>
        <fullName evidence="1">Uncharacterized protein</fullName>
    </submittedName>
</protein>
<proteinExistence type="predicted"/>
<dbReference type="AlphaFoldDB" id="A0A381X4U0"/>
<name>A0A381X4U0_9ZZZZ</name>
<accession>A0A381X4U0</accession>
<dbReference type="EMBL" id="UINC01013885">
    <property type="protein sequence ID" value="SVA59650.1"/>
    <property type="molecule type" value="Genomic_DNA"/>
</dbReference>
<sequence length="35" mass="4125">VESFNNKVFKKGLTLRLNAVKARDFHLKIQHPFLD</sequence>
<organism evidence="1">
    <name type="scientific">marine metagenome</name>
    <dbReference type="NCBI Taxonomy" id="408172"/>
    <lineage>
        <taxon>unclassified sequences</taxon>
        <taxon>metagenomes</taxon>
        <taxon>ecological metagenomes</taxon>
    </lineage>
</organism>